<reference evidence="4" key="3">
    <citation type="submission" date="2025-04" db="UniProtKB">
        <authorList>
            <consortium name="RefSeq"/>
        </authorList>
    </citation>
    <scope>IDENTIFICATION</scope>
    <source>
        <strain evidence="4">CBS 304.34</strain>
    </source>
</reference>
<sequence length="95" mass="10232">MTSRARPLAFLRFPLPFSNPPATSPPSFSPAAQVPTLHPPRRECPPPTGGNSILYLPASKWKRTLPKHPSPRARTTAATHASLLQRSAGAREGNS</sequence>
<feature type="region of interest" description="Disordered" evidence="1">
    <location>
        <begin position="13"/>
        <end position="95"/>
    </location>
</feature>
<reference evidence="2 4" key="1">
    <citation type="journal article" date="2020" name="Stud. Mycol.">
        <title>101 Dothideomycetes genomes: a test case for predicting lifestyles and emergence of pathogens.</title>
        <authorList>
            <person name="Haridas S."/>
            <person name="Albert R."/>
            <person name="Binder M."/>
            <person name="Bloem J."/>
            <person name="Labutti K."/>
            <person name="Salamov A."/>
            <person name="Andreopoulos B."/>
            <person name="Baker S."/>
            <person name="Barry K."/>
            <person name="Bills G."/>
            <person name="Bluhm B."/>
            <person name="Cannon C."/>
            <person name="Castanera R."/>
            <person name="Culley D."/>
            <person name="Daum C."/>
            <person name="Ezra D."/>
            <person name="Gonzalez J."/>
            <person name="Henrissat B."/>
            <person name="Kuo A."/>
            <person name="Liang C."/>
            <person name="Lipzen A."/>
            <person name="Lutzoni F."/>
            <person name="Magnuson J."/>
            <person name="Mondo S."/>
            <person name="Nolan M."/>
            <person name="Ohm R."/>
            <person name="Pangilinan J."/>
            <person name="Park H.-J."/>
            <person name="Ramirez L."/>
            <person name="Alfaro M."/>
            <person name="Sun H."/>
            <person name="Tritt A."/>
            <person name="Yoshinaga Y."/>
            <person name="Zwiers L.-H."/>
            <person name="Turgeon B."/>
            <person name="Goodwin S."/>
            <person name="Spatafora J."/>
            <person name="Crous P."/>
            <person name="Grigoriev I."/>
        </authorList>
    </citation>
    <scope>NUCLEOTIDE SEQUENCE</scope>
    <source>
        <strain evidence="2 4">CBS 304.34</strain>
    </source>
</reference>
<dbReference type="Proteomes" id="UP000504636">
    <property type="component" value="Unplaced"/>
</dbReference>
<accession>A0A6A6Z1S4</accession>
<evidence type="ECO:0000313" key="2">
    <source>
        <dbReference type="EMBL" id="KAF2814187.1"/>
    </source>
</evidence>
<reference evidence="4" key="2">
    <citation type="submission" date="2020-04" db="EMBL/GenBank/DDBJ databases">
        <authorList>
            <consortium name="NCBI Genome Project"/>
        </authorList>
    </citation>
    <scope>NUCLEOTIDE SEQUENCE</scope>
    <source>
        <strain evidence="4">CBS 304.34</strain>
    </source>
</reference>
<feature type="compositionally biased region" description="Pro residues" evidence="1">
    <location>
        <begin position="17"/>
        <end position="28"/>
    </location>
</feature>
<feature type="compositionally biased region" description="Basic residues" evidence="1">
    <location>
        <begin position="60"/>
        <end position="71"/>
    </location>
</feature>
<feature type="compositionally biased region" description="Polar residues" evidence="1">
    <location>
        <begin position="76"/>
        <end position="85"/>
    </location>
</feature>
<protein>
    <submittedName>
        <fullName evidence="2 4">Uncharacterized protein</fullName>
    </submittedName>
</protein>
<evidence type="ECO:0000313" key="3">
    <source>
        <dbReference type="Proteomes" id="UP000504636"/>
    </source>
</evidence>
<dbReference type="GeneID" id="54454425"/>
<dbReference type="AlphaFoldDB" id="A0A6A6Z1S4"/>
<dbReference type="EMBL" id="MU003695">
    <property type="protein sequence ID" value="KAF2814187.1"/>
    <property type="molecule type" value="Genomic_DNA"/>
</dbReference>
<name>A0A6A6Z1S4_9PEZI</name>
<evidence type="ECO:0000256" key="1">
    <source>
        <dbReference type="SAM" id="MobiDB-lite"/>
    </source>
</evidence>
<gene>
    <name evidence="2 4" type="ORF">BDZ99DRAFT_232865</name>
</gene>
<proteinExistence type="predicted"/>
<organism evidence="2">
    <name type="scientific">Mytilinidion resinicola</name>
    <dbReference type="NCBI Taxonomy" id="574789"/>
    <lineage>
        <taxon>Eukaryota</taxon>
        <taxon>Fungi</taxon>
        <taxon>Dikarya</taxon>
        <taxon>Ascomycota</taxon>
        <taxon>Pezizomycotina</taxon>
        <taxon>Dothideomycetes</taxon>
        <taxon>Pleosporomycetidae</taxon>
        <taxon>Mytilinidiales</taxon>
        <taxon>Mytilinidiaceae</taxon>
        <taxon>Mytilinidion</taxon>
    </lineage>
</organism>
<dbReference type="RefSeq" id="XP_033581151.1">
    <property type="nucleotide sequence ID" value="XM_033713532.1"/>
</dbReference>
<keyword evidence="3" id="KW-1185">Reference proteome</keyword>
<evidence type="ECO:0000313" key="4">
    <source>
        <dbReference type="RefSeq" id="XP_033581151.1"/>
    </source>
</evidence>